<dbReference type="InterPro" id="IPR051620">
    <property type="entry name" value="ORF904-like_C"/>
</dbReference>
<evidence type="ECO:0000259" key="5">
    <source>
        <dbReference type="PROSITE" id="PS51206"/>
    </source>
</evidence>
<dbReference type="InterPro" id="IPR014818">
    <property type="entry name" value="Phage/plasmid_primase_P4_C"/>
</dbReference>
<dbReference type="NCBIfam" id="TIGR01613">
    <property type="entry name" value="primase_Cterm"/>
    <property type="match status" value="1"/>
</dbReference>
<organism evidence="6">
    <name type="scientific">viral metagenome</name>
    <dbReference type="NCBI Taxonomy" id="1070528"/>
    <lineage>
        <taxon>unclassified sequences</taxon>
        <taxon>metagenomes</taxon>
        <taxon>organismal metagenomes</taxon>
    </lineage>
</organism>
<proteinExistence type="predicted"/>
<dbReference type="GO" id="GO:0016787">
    <property type="term" value="F:hydrolase activity"/>
    <property type="evidence" value="ECO:0007669"/>
    <property type="project" value="UniProtKB-KW"/>
</dbReference>
<name>A0A6C0I2U2_9ZZZZ</name>
<evidence type="ECO:0000256" key="2">
    <source>
        <dbReference type="ARBA" id="ARBA00022801"/>
    </source>
</evidence>
<keyword evidence="1" id="KW-0547">Nucleotide-binding</keyword>
<keyword evidence="3" id="KW-0067">ATP-binding</keyword>
<dbReference type="InterPro" id="IPR056443">
    <property type="entry name" value="AEP_C962R"/>
</dbReference>
<evidence type="ECO:0000256" key="4">
    <source>
        <dbReference type="SAM" id="MobiDB-lite"/>
    </source>
</evidence>
<dbReference type="Pfam" id="PF08706">
    <property type="entry name" value="D5_N"/>
    <property type="match status" value="1"/>
</dbReference>
<evidence type="ECO:0000256" key="1">
    <source>
        <dbReference type="ARBA" id="ARBA00022741"/>
    </source>
</evidence>
<dbReference type="Pfam" id="PF08707">
    <property type="entry name" value="PriCT_2"/>
    <property type="match status" value="1"/>
</dbReference>
<dbReference type="Pfam" id="PF23162">
    <property type="entry name" value="AEP_C962R"/>
    <property type="match status" value="1"/>
</dbReference>
<dbReference type="AlphaFoldDB" id="A0A6C0I2U2"/>
<protein>
    <recommendedName>
        <fullName evidence="5">SF3 helicase domain-containing protein</fullName>
    </recommendedName>
</protein>
<dbReference type="InterPro" id="IPR006500">
    <property type="entry name" value="Helicase_put_C_phage/plasmid"/>
</dbReference>
<dbReference type="InterPro" id="IPR014015">
    <property type="entry name" value="Helicase_SF3_DNA-vir"/>
</dbReference>
<keyword evidence="2" id="KW-0378">Hydrolase</keyword>
<evidence type="ECO:0000256" key="3">
    <source>
        <dbReference type="ARBA" id="ARBA00022840"/>
    </source>
</evidence>
<dbReference type="Gene3D" id="3.40.50.300">
    <property type="entry name" value="P-loop containing nucleotide triphosphate hydrolases"/>
    <property type="match status" value="1"/>
</dbReference>
<sequence length="975" mass="111930">MESGGTLMGTFANFIRQHLKPKNDTTVTNADVTNLRIGNSDMAIFGGNYIIPDSEYPEFLGLYYRDIMAKGKPEYLVEKQRTDGSGPILVDIDFRHDYGVTEKVYTAEHVDDLIHAYLEEMKEMYQLDGDTRFPIYVFEKAAVKRVDNGAGDQYTKSGIHIVIGVKADAVTQMILRDKMIKTVREMWSDLPITNDWTDVFDERISNGKNGWQLFGSQKPGCDKYELSRIFDVTYCPDDGEFEYPTIPLETFNVKENLYKMSARYPNNITLFMKSDFLRKYQGSRSGASGAGTMQQNNSLTNHFVTAIGGSSSSNMHIQQDLSKIRNAAELESAVNEFLDNVLPSEYELREMHEVTMLLPEQYYQFRYAGKTTYDKWIRVCWALKSASPRLLITWLAFCAKADHFDYSTIPKLCETWEKHDPRKEGGLTKLSLMFWARTDAKEAYEALKEHSLRHYVDETIFSNFGGRTKAEEDKSGCSDYDLALVLYQMFKDEFVCVSVRDNIWYHYKGHRWRIDDSGTTLRHAISEELRTLYKRKHMEITPTLSEGGDGASGAEGGSSAFEKSIDNSKRNSVHKCSTIINKLGRTNDKKNIMTEAKELFYDPTFLEKLDTNQYLLCFNNGVIDFSTKEFRKGLPEDCISMTTRINYTPISPLQHQGTVDEINRFMYELFPEQELRDYMWDHLASTLIGTSRVQTFNMYIGEGSNGKSVLVSLMEHVLGEYKGELPLNVVLDQRGRVGGLTPELVKLKGKRLAVMQEPRKGDVMNEGMMKELTSGKDPITCRAPYMLEMMKFIPQFKLIVTCNTLLGVKANDHGTWRRIRAVPFKALFTNDPVDNDPAKPYQFRLIPDIDEKFESWREVFAAMLVERAFETEGNVKDCSIVLAKSNTYRDSQNILAGFVREKLHKCASGKIKKQELKLEFSAWFQENHGGKEPNIKELHEYMDKEYSYNGKCWIGVEVKYDEVADDLQNDMHFDE</sequence>
<feature type="domain" description="SF3 helicase" evidence="5">
    <location>
        <begin position="674"/>
        <end position="837"/>
    </location>
</feature>
<feature type="region of interest" description="Disordered" evidence="4">
    <location>
        <begin position="543"/>
        <end position="566"/>
    </location>
</feature>
<dbReference type="PANTHER" id="PTHR35372">
    <property type="entry name" value="ATP BINDING PROTEIN-RELATED"/>
    <property type="match status" value="1"/>
</dbReference>
<dbReference type="PROSITE" id="PS51206">
    <property type="entry name" value="SF3_HELICASE_1"/>
    <property type="match status" value="1"/>
</dbReference>
<reference evidence="6" key="1">
    <citation type="journal article" date="2020" name="Nature">
        <title>Giant virus diversity and host interactions through global metagenomics.</title>
        <authorList>
            <person name="Schulz F."/>
            <person name="Roux S."/>
            <person name="Paez-Espino D."/>
            <person name="Jungbluth S."/>
            <person name="Walsh D.A."/>
            <person name="Denef V.J."/>
            <person name="McMahon K.D."/>
            <person name="Konstantinidis K.T."/>
            <person name="Eloe-Fadrosh E.A."/>
            <person name="Kyrpides N.C."/>
            <person name="Woyke T."/>
        </authorList>
    </citation>
    <scope>NUCLEOTIDE SEQUENCE</scope>
    <source>
        <strain evidence="6">GVMAG-M-3300023184-190</strain>
    </source>
</reference>
<accession>A0A6C0I2U2</accession>
<dbReference type="GO" id="GO:0005524">
    <property type="term" value="F:ATP binding"/>
    <property type="evidence" value="ECO:0007669"/>
    <property type="project" value="UniProtKB-KW"/>
</dbReference>
<dbReference type="SMART" id="SM00885">
    <property type="entry name" value="D5_N"/>
    <property type="match status" value="1"/>
</dbReference>
<dbReference type="InterPro" id="IPR014819">
    <property type="entry name" value="PriCT_2"/>
</dbReference>
<feature type="compositionally biased region" description="Gly residues" evidence="4">
    <location>
        <begin position="547"/>
        <end position="556"/>
    </location>
</feature>
<dbReference type="InterPro" id="IPR027417">
    <property type="entry name" value="P-loop_NTPase"/>
</dbReference>
<dbReference type="EMBL" id="MN740086">
    <property type="protein sequence ID" value="QHT87321.1"/>
    <property type="molecule type" value="Genomic_DNA"/>
</dbReference>
<evidence type="ECO:0000313" key="6">
    <source>
        <dbReference type="EMBL" id="QHT87321.1"/>
    </source>
</evidence>
<dbReference type="PANTHER" id="PTHR35372:SF2">
    <property type="entry name" value="SF3 HELICASE DOMAIN-CONTAINING PROTEIN"/>
    <property type="match status" value="1"/>
</dbReference>